<evidence type="ECO:0000256" key="1">
    <source>
        <dbReference type="SAM" id="MobiDB-lite"/>
    </source>
</evidence>
<evidence type="ECO:0000313" key="2">
    <source>
        <dbReference type="EMBL" id="KAK7831800.1"/>
    </source>
</evidence>
<feature type="compositionally biased region" description="Polar residues" evidence="1">
    <location>
        <begin position="1"/>
        <end position="18"/>
    </location>
</feature>
<dbReference type="Proteomes" id="UP001488838">
    <property type="component" value="Unassembled WGS sequence"/>
</dbReference>
<reference evidence="2 3" key="1">
    <citation type="journal article" date="2023" name="bioRxiv">
        <title>Conserved and derived expression patterns and positive selection on dental genes reveal complex evolutionary context of ever-growing rodent molars.</title>
        <authorList>
            <person name="Calamari Z.T."/>
            <person name="Song A."/>
            <person name="Cohen E."/>
            <person name="Akter M."/>
            <person name="Roy R.D."/>
            <person name="Hallikas O."/>
            <person name="Christensen M.M."/>
            <person name="Li P."/>
            <person name="Marangoni P."/>
            <person name="Jernvall J."/>
            <person name="Klein O.D."/>
        </authorList>
    </citation>
    <scope>NUCLEOTIDE SEQUENCE [LARGE SCALE GENOMIC DNA]</scope>
    <source>
        <strain evidence="2">V071</strain>
    </source>
</reference>
<proteinExistence type="predicted"/>
<comment type="caution">
    <text evidence="2">The sequence shown here is derived from an EMBL/GenBank/DDBJ whole genome shotgun (WGS) entry which is preliminary data.</text>
</comment>
<protein>
    <submittedName>
        <fullName evidence="2">Uncharacterized protein</fullName>
    </submittedName>
</protein>
<feature type="region of interest" description="Disordered" evidence="1">
    <location>
        <begin position="1"/>
        <end position="21"/>
    </location>
</feature>
<keyword evidence="3" id="KW-1185">Reference proteome</keyword>
<dbReference type="EMBL" id="JBBHLL010000012">
    <property type="protein sequence ID" value="KAK7831800.1"/>
    <property type="molecule type" value="Genomic_DNA"/>
</dbReference>
<name>A0AAW0JXW7_MYOGA</name>
<accession>A0AAW0JXW7</accession>
<dbReference type="AlphaFoldDB" id="A0AAW0JXW7"/>
<sequence length="85" mass="9195">MRNQEVQVPPSKHSNSTKPGAVRVRKGAVRLSMVRVTGLLESNFPGNHIYTCTEQADVSTGQPAKTLPALRAPPSRVFPTTTLVL</sequence>
<organism evidence="2 3">
    <name type="scientific">Myodes glareolus</name>
    <name type="common">Bank vole</name>
    <name type="synonym">Clethrionomys glareolus</name>
    <dbReference type="NCBI Taxonomy" id="447135"/>
    <lineage>
        <taxon>Eukaryota</taxon>
        <taxon>Metazoa</taxon>
        <taxon>Chordata</taxon>
        <taxon>Craniata</taxon>
        <taxon>Vertebrata</taxon>
        <taxon>Euteleostomi</taxon>
        <taxon>Mammalia</taxon>
        <taxon>Eutheria</taxon>
        <taxon>Euarchontoglires</taxon>
        <taxon>Glires</taxon>
        <taxon>Rodentia</taxon>
        <taxon>Myomorpha</taxon>
        <taxon>Muroidea</taxon>
        <taxon>Cricetidae</taxon>
        <taxon>Arvicolinae</taxon>
        <taxon>Myodes</taxon>
    </lineage>
</organism>
<evidence type="ECO:0000313" key="3">
    <source>
        <dbReference type="Proteomes" id="UP001488838"/>
    </source>
</evidence>
<gene>
    <name evidence="2" type="ORF">U0070_016430</name>
</gene>